<dbReference type="InterPro" id="IPR016032">
    <property type="entry name" value="Sig_transdc_resp-reg_C-effctor"/>
</dbReference>
<feature type="DNA-binding region" description="OmpR/PhoB-type" evidence="5">
    <location>
        <begin position="1"/>
        <end position="103"/>
    </location>
</feature>
<evidence type="ECO:0000256" key="1">
    <source>
        <dbReference type="ARBA" id="ARBA00005820"/>
    </source>
</evidence>
<evidence type="ECO:0000313" key="7">
    <source>
        <dbReference type="EMBL" id="MFF5293125.1"/>
    </source>
</evidence>
<evidence type="ECO:0000313" key="8">
    <source>
        <dbReference type="Proteomes" id="UP001602245"/>
    </source>
</evidence>
<keyword evidence="3 5" id="KW-0238">DNA-binding</keyword>
<dbReference type="Proteomes" id="UP001602245">
    <property type="component" value="Unassembled WGS sequence"/>
</dbReference>
<dbReference type="SUPFAM" id="SSF46894">
    <property type="entry name" value="C-terminal effector domain of the bipartite response regulators"/>
    <property type="match status" value="1"/>
</dbReference>
<gene>
    <name evidence="7" type="ORF">ACFY35_27140</name>
</gene>
<dbReference type="SMART" id="SM00862">
    <property type="entry name" value="Trans_reg_C"/>
    <property type="match status" value="1"/>
</dbReference>
<proteinExistence type="inferred from homology"/>
<dbReference type="RefSeq" id="WP_020512474.1">
    <property type="nucleotide sequence ID" value="NZ_JBIAZU010000005.1"/>
</dbReference>
<evidence type="ECO:0000256" key="2">
    <source>
        <dbReference type="ARBA" id="ARBA00023015"/>
    </source>
</evidence>
<evidence type="ECO:0000259" key="6">
    <source>
        <dbReference type="PROSITE" id="PS51755"/>
    </source>
</evidence>
<keyword evidence="2" id="KW-0805">Transcription regulation</keyword>
<dbReference type="InterPro" id="IPR041664">
    <property type="entry name" value="AAA_16"/>
</dbReference>
<dbReference type="CDD" id="cd15831">
    <property type="entry name" value="BTAD"/>
    <property type="match status" value="1"/>
</dbReference>
<reference evidence="7 8" key="1">
    <citation type="submission" date="2024-10" db="EMBL/GenBank/DDBJ databases">
        <title>The Natural Products Discovery Center: Release of the First 8490 Sequenced Strains for Exploring Actinobacteria Biosynthetic Diversity.</title>
        <authorList>
            <person name="Kalkreuter E."/>
            <person name="Kautsar S.A."/>
            <person name="Yang D."/>
            <person name="Bader C.D."/>
            <person name="Teijaro C.N."/>
            <person name="Fluegel L."/>
            <person name="Davis C.M."/>
            <person name="Simpson J.R."/>
            <person name="Lauterbach L."/>
            <person name="Steele A.D."/>
            <person name="Gui C."/>
            <person name="Meng S."/>
            <person name="Li G."/>
            <person name="Viehrig K."/>
            <person name="Ye F."/>
            <person name="Su P."/>
            <person name="Kiefer A.F."/>
            <person name="Nichols A."/>
            <person name="Cepeda A.J."/>
            <person name="Yan W."/>
            <person name="Fan B."/>
            <person name="Jiang Y."/>
            <person name="Adhikari A."/>
            <person name="Zheng C.-J."/>
            <person name="Schuster L."/>
            <person name="Cowan T.M."/>
            <person name="Smanski M.J."/>
            <person name="Chevrette M.G."/>
            <person name="De Carvalho L.P.S."/>
            <person name="Shen B."/>
        </authorList>
    </citation>
    <scope>NUCLEOTIDE SEQUENCE [LARGE SCALE GENOMIC DNA]</scope>
    <source>
        <strain evidence="7 8">NPDC000087</strain>
    </source>
</reference>
<dbReference type="Gene3D" id="1.10.10.10">
    <property type="entry name" value="Winged helix-like DNA-binding domain superfamily/Winged helix DNA-binding domain"/>
    <property type="match status" value="1"/>
</dbReference>
<evidence type="ECO:0000256" key="4">
    <source>
        <dbReference type="ARBA" id="ARBA00023163"/>
    </source>
</evidence>
<feature type="domain" description="OmpR/PhoB-type" evidence="6">
    <location>
        <begin position="1"/>
        <end position="103"/>
    </location>
</feature>
<dbReference type="SUPFAM" id="SSF48452">
    <property type="entry name" value="TPR-like"/>
    <property type="match status" value="1"/>
</dbReference>
<dbReference type="InterPro" id="IPR001867">
    <property type="entry name" value="OmpR/PhoB-type_DNA-bd"/>
</dbReference>
<dbReference type="InterPro" id="IPR051677">
    <property type="entry name" value="AfsR-DnrI-RedD_regulator"/>
</dbReference>
<sequence>MGGDVTLAVLGPLRATVGGSEADLGGPRQRAVLARLAVAGGEVVSADRIIEDLWGGGADVPARQLATLQVYVSHLRRALEPDRLRRTPAAVLVSAAPGYALRLPAEAVDAWRFDDLVRQAAEEGPAARHRLLTEALDGWRGGAYAEVADEAWARPEAARLDELRLAAVESLAEAELALGRAAIVVATMERHLHDHPGREEAVRLLALALYRSGRQGDALEALRRTRRHLADELGVDPGPALRALEADILAQAPALDAPVPLPPAASVTRAPVDSFPRTGKGTWGRQAELAAIAAAADEAARHGARVVLIGGEAGAGKTTLAEAAVAALATGGWKVHRGRCPEVEGAPPGWAWSEALGSEPVDGPANPFRLGRAIAAGLDGGKAVVLLDDVHRADDLTLQLLRQVVAQRAPSPLLVIVTYRTTDRGDELEATIGALLTSTAAHLLLGGLDAEAIAALARREGLVAAGPDVLALVAERTGGNPLFVRELARLLAAEGTDAAGTAVPAGVREVLRRRVARLPDPVTAALRQAAVLGREADVDVLAEVAGRDPDEVLDALEAAVLAGLLDEPVPGVVRFTHALVRDTLYEDTPLLRRARLHSRALSVLGAHRADAATLARHAAAAAGPATAHEAIPYATNAARAAEEAGSWREAAAQWRSALRLRSLAGTRATGAPTDLLAPAVNAHARAGDIVRARSLYLSVPPDPALLTAWDAPLVWTTRQSRSPDFSIVDGIYHFLDGISDPVARVRLLLALFRELEGHDDAAAAEVSAEALDLARTVGDLRLLCGALNARAYSALGPDLRAIRRSTAEEYLAASVAAGEIDHEAVAHWLLFLDSAAHTDLDGARTEMARAVARSTTGQLSSLLAVVAIFDGLLSLLAGRTDEALARYEDVGRRLTDHGAMNGALMVTVGRVSVAVFRGDLSPLVDELLATDEAFAGRISDPLVLALLDAGRRAEAEEVWARRLPIDRNYYWLGLTAMRGHAAARLGDAATGREIFEELLPFAGRVAGLDSGSLYGGPVDAALFALSGDIAYRDSAGALLERLRR</sequence>
<dbReference type="Gene3D" id="3.40.50.300">
    <property type="entry name" value="P-loop containing nucleotide triphosphate hydrolases"/>
    <property type="match status" value="1"/>
</dbReference>
<organism evidence="7 8">
    <name type="scientific">Paractinoplanes globisporus</name>
    <dbReference type="NCBI Taxonomy" id="113565"/>
    <lineage>
        <taxon>Bacteria</taxon>
        <taxon>Bacillati</taxon>
        <taxon>Actinomycetota</taxon>
        <taxon>Actinomycetes</taxon>
        <taxon>Micromonosporales</taxon>
        <taxon>Micromonosporaceae</taxon>
        <taxon>Paractinoplanes</taxon>
    </lineage>
</organism>
<dbReference type="PANTHER" id="PTHR35807:SF1">
    <property type="entry name" value="TRANSCRIPTIONAL REGULATOR REDD"/>
    <property type="match status" value="1"/>
</dbReference>
<dbReference type="SUPFAM" id="SSF52540">
    <property type="entry name" value="P-loop containing nucleoside triphosphate hydrolases"/>
    <property type="match status" value="1"/>
</dbReference>
<dbReference type="PROSITE" id="PS51755">
    <property type="entry name" value="OMPR_PHOB"/>
    <property type="match status" value="1"/>
</dbReference>
<dbReference type="InterPro" id="IPR036388">
    <property type="entry name" value="WH-like_DNA-bd_sf"/>
</dbReference>
<dbReference type="SMART" id="SM00382">
    <property type="entry name" value="AAA"/>
    <property type="match status" value="1"/>
</dbReference>
<dbReference type="PRINTS" id="PR00364">
    <property type="entry name" value="DISEASERSIST"/>
</dbReference>
<keyword evidence="4" id="KW-0804">Transcription</keyword>
<comment type="similarity">
    <text evidence="1">Belongs to the AfsR/DnrI/RedD regulatory family.</text>
</comment>
<keyword evidence="8" id="KW-1185">Reference proteome</keyword>
<protein>
    <submittedName>
        <fullName evidence="7">BTAD domain-containing putative transcriptional regulator</fullName>
    </submittedName>
</protein>
<evidence type="ECO:0000256" key="3">
    <source>
        <dbReference type="ARBA" id="ARBA00023125"/>
    </source>
</evidence>
<dbReference type="PANTHER" id="PTHR35807">
    <property type="entry name" value="TRANSCRIPTIONAL REGULATOR REDD-RELATED"/>
    <property type="match status" value="1"/>
</dbReference>
<dbReference type="InterPro" id="IPR005158">
    <property type="entry name" value="BTAD"/>
</dbReference>
<dbReference type="Pfam" id="PF13191">
    <property type="entry name" value="AAA_16"/>
    <property type="match status" value="1"/>
</dbReference>
<dbReference type="EMBL" id="JBIAZU010000005">
    <property type="protein sequence ID" value="MFF5293125.1"/>
    <property type="molecule type" value="Genomic_DNA"/>
</dbReference>
<dbReference type="InterPro" id="IPR027417">
    <property type="entry name" value="P-loop_NTPase"/>
</dbReference>
<dbReference type="SMART" id="SM01043">
    <property type="entry name" value="BTAD"/>
    <property type="match status" value="1"/>
</dbReference>
<name>A0ABW6WKR4_9ACTN</name>
<evidence type="ECO:0000256" key="5">
    <source>
        <dbReference type="PROSITE-ProRule" id="PRU01091"/>
    </source>
</evidence>
<dbReference type="InterPro" id="IPR003593">
    <property type="entry name" value="AAA+_ATPase"/>
</dbReference>
<dbReference type="InterPro" id="IPR011990">
    <property type="entry name" value="TPR-like_helical_dom_sf"/>
</dbReference>
<accession>A0ABW6WKR4</accession>
<dbReference type="Gene3D" id="1.25.40.10">
    <property type="entry name" value="Tetratricopeptide repeat domain"/>
    <property type="match status" value="1"/>
</dbReference>
<dbReference type="Pfam" id="PF00486">
    <property type="entry name" value="Trans_reg_C"/>
    <property type="match status" value="1"/>
</dbReference>
<dbReference type="Pfam" id="PF03704">
    <property type="entry name" value="BTAD"/>
    <property type="match status" value="1"/>
</dbReference>
<comment type="caution">
    <text evidence="7">The sequence shown here is derived from an EMBL/GenBank/DDBJ whole genome shotgun (WGS) entry which is preliminary data.</text>
</comment>